<evidence type="ECO:0000313" key="2">
    <source>
        <dbReference type="Proteomes" id="UP000246050"/>
    </source>
</evidence>
<comment type="caution">
    <text evidence="1">The sequence shown here is derived from an EMBL/GenBank/DDBJ whole genome shotgun (WGS) entry which is preliminary data.</text>
</comment>
<dbReference type="Proteomes" id="UP000246050">
    <property type="component" value="Unassembled WGS sequence"/>
</dbReference>
<evidence type="ECO:0008006" key="3">
    <source>
        <dbReference type="Google" id="ProtNLM"/>
    </source>
</evidence>
<dbReference type="EMBL" id="QGKS01000180">
    <property type="protein sequence ID" value="PWR15574.1"/>
    <property type="molecule type" value="Genomic_DNA"/>
</dbReference>
<organism evidence="1 2">
    <name type="scientific">Micromonospora sicca</name>
    <dbReference type="NCBI Taxonomy" id="2202420"/>
    <lineage>
        <taxon>Bacteria</taxon>
        <taxon>Bacillati</taxon>
        <taxon>Actinomycetota</taxon>
        <taxon>Actinomycetes</taxon>
        <taxon>Micromonosporales</taxon>
        <taxon>Micromonosporaceae</taxon>
        <taxon>Micromonospora</taxon>
    </lineage>
</organism>
<protein>
    <recommendedName>
        <fullName evidence="3">Arsenate reductase</fullName>
    </recommendedName>
</protein>
<sequence>MTTEVRLDQGWVPEACTLPTAQRPLRLAEFDELFATVRRAERLGDTRLRLTLAGPAELETAVRDLTERESRCCSFFTFDVTTQPPGQVVLDVAVPAVHVDVLDALAARVSQRGTP</sequence>
<reference evidence="1 2" key="1">
    <citation type="submission" date="2018-05" db="EMBL/GenBank/DDBJ databases">
        <title>Micromonosporas from Atacama Desert.</title>
        <authorList>
            <person name="Carro L."/>
            <person name="Golinska P."/>
            <person name="Klenk H.-P."/>
            <person name="Goodfellow M."/>
        </authorList>
    </citation>
    <scope>NUCLEOTIDE SEQUENCE [LARGE SCALE GENOMIC DNA]</scope>
    <source>
        <strain evidence="1 2">4G51</strain>
    </source>
</reference>
<name>A0A317DMN5_9ACTN</name>
<proteinExistence type="predicted"/>
<gene>
    <name evidence="1" type="ORF">DKT69_10345</name>
</gene>
<evidence type="ECO:0000313" key="1">
    <source>
        <dbReference type="EMBL" id="PWR15574.1"/>
    </source>
</evidence>
<dbReference type="OrthoDB" id="8421706at2"/>
<dbReference type="RefSeq" id="WP_109801347.1">
    <property type="nucleotide sequence ID" value="NZ_QGKS01000180.1"/>
</dbReference>
<dbReference type="AlphaFoldDB" id="A0A317DMN5"/>
<accession>A0A317DMN5</accession>